<name>A0A833YWW2_9CHIR</name>
<feature type="region of interest" description="Disordered" evidence="1">
    <location>
        <begin position="137"/>
        <end position="230"/>
    </location>
</feature>
<organism evidence="2 3">
    <name type="scientific">Phyllostomus discolor</name>
    <name type="common">pale spear-nosed bat</name>
    <dbReference type="NCBI Taxonomy" id="89673"/>
    <lineage>
        <taxon>Eukaryota</taxon>
        <taxon>Metazoa</taxon>
        <taxon>Chordata</taxon>
        <taxon>Craniata</taxon>
        <taxon>Vertebrata</taxon>
        <taxon>Euteleostomi</taxon>
        <taxon>Mammalia</taxon>
        <taxon>Eutheria</taxon>
        <taxon>Laurasiatheria</taxon>
        <taxon>Chiroptera</taxon>
        <taxon>Yangochiroptera</taxon>
        <taxon>Phyllostomidae</taxon>
        <taxon>Phyllostominae</taxon>
        <taxon>Phyllostomus</taxon>
    </lineage>
</organism>
<dbReference type="AlphaFoldDB" id="A0A833YWW2"/>
<dbReference type="Proteomes" id="UP000664940">
    <property type="component" value="Unassembled WGS sequence"/>
</dbReference>
<evidence type="ECO:0000313" key="2">
    <source>
        <dbReference type="EMBL" id="KAF6082004.1"/>
    </source>
</evidence>
<reference evidence="2 3" key="1">
    <citation type="journal article" date="2020" name="Nature">
        <title>Six reference-quality genomes reveal evolution of bat adaptations.</title>
        <authorList>
            <person name="Jebb D."/>
            <person name="Huang Z."/>
            <person name="Pippel M."/>
            <person name="Hughes G.M."/>
            <person name="Lavrichenko K."/>
            <person name="Devanna P."/>
            <person name="Winkler S."/>
            <person name="Jermiin L.S."/>
            <person name="Skirmuntt E.C."/>
            <person name="Katzourakis A."/>
            <person name="Burkitt-Gray L."/>
            <person name="Ray D.A."/>
            <person name="Sullivan K.A.M."/>
            <person name="Roscito J.G."/>
            <person name="Kirilenko B.M."/>
            <person name="Davalos L.M."/>
            <person name="Corthals A.P."/>
            <person name="Power M.L."/>
            <person name="Jones G."/>
            <person name="Ransome R.D."/>
            <person name="Dechmann D.K.N."/>
            <person name="Locatelli A.G."/>
            <person name="Puechmaille S.J."/>
            <person name="Fedrigo O."/>
            <person name="Jarvis E.D."/>
            <person name="Hiller M."/>
            <person name="Vernes S.C."/>
            <person name="Myers E.W."/>
            <person name="Teeling E.C."/>
        </authorList>
    </citation>
    <scope>NUCLEOTIDE SEQUENCE [LARGE SCALE GENOMIC DNA]</scope>
    <source>
        <strain evidence="2">Bat1K_MPI-CBG_1</strain>
    </source>
</reference>
<sequence length="230" mass="24897">MPGPNRSGKCHLSRETALSTGGRNRIRWRERQRATQVLSTWSHTNHVTPCHACPTDRKSADGLRRCPRFLSSFQSSCGHLCHKSRPVTREQSAEGSKGKTCTKLVPQASAQAGFRAPRLPRSRTGLARGVAAFRGNAACPRGPPRPFRPFPSLHADRAADPASTRPSRRVAARKLPATLTPELRNRGGSADPWLQRRRGRARGGAGRGASTASAPLGNTLCSLPSFRKTG</sequence>
<gene>
    <name evidence="2" type="ORF">HJG60_008972</name>
</gene>
<evidence type="ECO:0000313" key="3">
    <source>
        <dbReference type="Proteomes" id="UP000664940"/>
    </source>
</evidence>
<evidence type="ECO:0000256" key="1">
    <source>
        <dbReference type="SAM" id="MobiDB-lite"/>
    </source>
</evidence>
<accession>A0A833YWW2</accession>
<dbReference type="EMBL" id="JABVXQ010000013">
    <property type="protein sequence ID" value="KAF6082004.1"/>
    <property type="molecule type" value="Genomic_DNA"/>
</dbReference>
<protein>
    <submittedName>
        <fullName evidence="2">Uncharacterized protein</fullName>
    </submittedName>
</protein>
<feature type="region of interest" description="Disordered" evidence="1">
    <location>
        <begin position="1"/>
        <end position="23"/>
    </location>
</feature>
<comment type="caution">
    <text evidence="2">The sequence shown here is derived from an EMBL/GenBank/DDBJ whole genome shotgun (WGS) entry which is preliminary data.</text>
</comment>
<proteinExistence type="predicted"/>